<dbReference type="AlphaFoldDB" id="A0AAV6ZBQ0"/>
<accession>A0AAV6ZBQ0</accession>
<dbReference type="Proteomes" id="UP000824782">
    <property type="component" value="Unassembled WGS sequence"/>
</dbReference>
<organism evidence="2 3">
    <name type="scientific">Engystomops pustulosus</name>
    <name type="common">Tungara frog</name>
    <name type="synonym">Physalaemus pustulosus</name>
    <dbReference type="NCBI Taxonomy" id="76066"/>
    <lineage>
        <taxon>Eukaryota</taxon>
        <taxon>Metazoa</taxon>
        <taxon>Chordata</taxon>
        <taxon>Craniata</taxon>
        <taxon>Vertebrata</taxon>
        <taxon>Euteleostomi</taxon>
        <taxon>Amphibia</taxon>
        <taxon>Batrachia</taxon>
        <taxon>Anura</taxon>
        <taxon>Neobatrachia</taxon>
        <taxon>Hyloidea</taxon>
        <taxon>Leptodactylidae</taxon>
        <taxon>Leiuperinae</taxon>
        <taxon>Engystomops</taxon>
    </lineage>
</organism>
<dbReference type="InterPro" id="IPR029058">
    <property type="entry name" value="AB_hydrolase_fold"/>
</dbReference>
<comment type="caution">
    <text evidence="2">The sequence shown here is derived from an EMBL/GenBank/DDBJ whole genome shotgun (WGS) entry which is preliminary data.</text>
</comment>
<gene>
    <name evidence="2" type="ORF">GDO81_018900</name>
</gene>
<evidence type="ECO:0000256" key="1">
    <source>
        <dbReference type="SAM" id="SignalP"/>
    </source>
</evidence>
<keyword evidence="3" id="KW-1185">Reference proteome</keyword>
<name>A0AAV6ZBQ0_ENGPU</name>
<dbReference type="Gene3D" id="3.40.50.1820">
    <property type="entry name" value="alpha/beta hydrolase"/>
    <property type="match status" value="1"/>
</dbReference>
<dbReference type="SUPFAM" id="SSF53474">
    <property type="entry name" value="alpha/beta-Hydrolases"/>
    <property type="match status" value="1"/>
</dbReference>
<evidence type="ECO:0000313" key="2">
    <source>
        <dbReference type="EMBL" id="KAG8546446.1"/>
    </source>
</evidence>
<feature type="chain" id="PRO_5044012034" evidence="1">
    <location>
        <begin position="21"/>
        <end position="88"/>
    </location>
</feature>
<keyword evidence="1" id="KW-0732">Signal</keyword>
<feature type="signal peptide" evidence="1">
    <location>
        <begin position="1"/>
        <end position="20"/>
    </location>
</feature>
<protein>
    <submittedName>
        <fullName evidence="2">Uncharacterized protein</fullName>
    </submittedName>
</protein>
<reference evidence="2" key="1">
    <citation type="thesis" date="2020" institute="ProQuest LLC" country="789 East Eisenhower Parkway, Ann Arbor, MI, USA">
        <title>Comparative Genomics and Chromosome Evolution.</title>
        <authorList>
            <person name="Mudd A.B."/>
        </authorList>
    </citation>
    <scope>NUCLEOTIDE SEQUENCE</scope>
    <source>
        <strain evidence="2">237g6f4</strain>
        <tissue evidence="2">Blood</tissue>
    </source>
</reference>
<evidence type="ECO:0000313" key="3">
    <source>
        <dbReference type="Proteomes" id="UP000824782"/>
    </source>
</evidence>
<sequence length="88" mass="9168">MGPWITITLALAGFLAAAHGASLGVVLIEGGLVEGTSKRIGLINPTYVDVYKGIPFAAPPKILQKAERHPGWPGTVSKPATCDTELCI</sequence>
<proteinExistence type="predicted"/>
<dbReference type="EMBL" id="WNYA01001076">
    <property type="protein sequence ID" value="KAG8546446.1"/>
    <property type="molecule type" value="Genomic_DNA"/>
</dbReference>